<dbReference type="STRING" id="655827.E9E9V5"/>
<dbReference type="Proteomes" id="UP000002499">
    <property type="component" value="Unassembled WGS sequence"/>
</dbReference>
<organism evidence="3">
    <name type="scientific">Metarhizium acridum (strain CQMa 102)</name>
    <dbReference type="NCBI Taxonomy" id="655827"/>
    <lineage>
        <taxon>Eukaryota</taxon>
        <taxon>Fungi</taxon>
        <taxon>Dikarya</taxon>
        <taxon>Ascomycota</taxon>
        <taxon>Pezizomycotina</taxon>
        <taxon>Sordariomycetes</taxon>
        <taxon>Hypocreomycetidae</taxon>
        <taxon>Hypocreales</taxon>
        <taxon>Clavicipitaceae</taxon>
        <taxon>Metarhizium</taxon>
    </lineage>
</organism>
<dbReference type="EMBL" id="GL698529">
    <property type="protein sequence ID" value="EFY87306.1"/>
    <property type="molecule type" value="Genomic_DNA"/>
</dbReference>
<dbReference type="GeneID" id="19250964"/>
<sequence>MSSYSSHPDSGPPPQVLVITGARSILRIVGQRRAISWSILEPPPKGGRMLFKDVLEMDDIDENDGLLPDLKPKNPKRENLKAYTAFSAWESGEGATVWSGISGCGVFNGDPGVKMCSLWIAASLAGKELRILCDPSQGEFSTSFERVICQFGRGSTVAELKNRLDSIPKWTTRLETVKF</sequence>
<keyword evidence="3" id="KW-1185">Reference proteome</keyword>
<gene>
    <name evidence="2" type="ORF">MAC_06653</name>
</gene>
<feature type="domain" description="PARG catalytic Macro" evidence="1">
    <location>
        <begin position="16"/>
        <end position="132"/>
    </location>
</feature>
<reference evidence="2 3" key="1">
    <citation type="journal article" date="2011" name="PLoS Genet.">
        <title>Genome sequencing and comparative transcriptomics of the model entomopathogenic fungi Metarhizium anisopliae and M. acridum.</title>
        <authorList>
            <person name="Gao Q."/>
            <person name="Jin K."/>
            <person name="Ying S.H."/>
            <person name="Zhang Y."/>
            <person name="Xiao G."/>
            <person name="Shang Y."/>
            <person name="Duan Z."/>
            <person name="Hu X."/>
            <person name="Xie X.Q."/>
            <person name="Zhou G."/>
            <person name="Peng G."/>
            <person name="Luo Z."/>
            <person name="Huang W."/>
            <person name="Wang B."/>
            <person name="Fang W."/>
            <person name="Wang S."/>
            <person name="Zhong Y."/>
            <person name="Ma L.J."/>
            <person name="St Leger R.J."/>
            <person name="Zhao G.P."/>
            <person name="Pei Y."/>
            <person name="Feng M.G."/>
            <person name="Xia Y."/>
            <person name="Wang C."/>
        </authorList>
    </citation>
    <scope>NUCLEOTIDE SEQUENCE [LARGE SCALE GENOMIC DNA]</scope>
    <source>
        <strain evidence="2 3">CQMa 102</strain>
    </source>
</reference>
<proteinExistence type="predicted"/>
<dbReference type="GO" id="GO:0006282">
    <property type="term" value="P:regulation of DNA repair"/>
    <property type="evidence" value="ECO:0007669"/>
    <property type="project" value="InterPro"/>
</dbReference>
<dbReference type="OrthoDB" id="1937899at2759"/>
<dbReference type="Pfam" id="PF05028">
    <property type="entry name" value="PARG_cat_C"/>
    <property type="match status" value="1"/>
</dbReference>
<evidence type="ECO:0000313" key="2">
    <source>
        <dbReference type="EMBL" id="EFY87306.1"/>
    </source>
</evidence>
<dbReference type="eggNOG" id="KOG2064">
    <property type="taxonomic scope" value="Eukaryota"/>
</dbReference>
<name>E9E9V5_METAQ</name>
<evidence type="ECO:0000259" key="1">
    <source>
        <dbReference type="Pfam" id="PF05028"/>
    </source>
</evidence>
<dbReference type="HOGENOM" id="CLU_1503772_0_0_1"/>
<dbReference type="KEGG" id="maw:19250964"/>
<accession>E9E9V5</accession>
<dbReference type="GO" id="GO:0004649">
    <property type="term" value="F:poly(ADP-ribose) glycohydrolase activity"/>
    <property type="evidence" value="ECO:0007669"/>
    <property type="project" value="InterPro"/>
</dbReference>
<dbReference type="AlphaFoldDB" id="E9E9V5"/>
<protein>
    <submittedName>
        <fullName evidence="2">Poly(ADP-ribose) glycohydrolase isoform</fullName>
    </submittedName>
</protein>
<keyword evidence="2" id="KW-0378">Hydrolase</keyword>
<dbReference type="InterPro" id="IPR046372">
    <property type="entry name" value="PARG_cat_C"/>
</dbReference>
<evidence type="ECO:0000313" key="3">
    <source>
        <dbReference type="Proteomes" id="UP000002499"/>
    </source>
</evidence>
<dbReference type="InParanoid" id="E9E9V5"/>